<organism evidence="2">
    <name type="scientific">Anopheles sinensis</name>
    <name type="common">Mosquito</name>
    <dbReference type="NCBI Taxonomy" id="74873"/>
    <lineage>
        <taxon>Eukaryota</taxon>
        <taxon>Metazoa</taxon>
        <taxon>Ecdysozoa</taxon>
        <taxon>Arthropoda</taxon>
        <taxon>Hexapoda</taxon>
        <taxon>Insecta</taxon>
        <taxon>Pterygota</taxon>
        <taxon>Neoptera</taxon>
        <taxon>Endopterygota</taxon>
        <taxon>Diptera</taxon>
        <taxon>Nematocera</taxon>
        <taxon>Culicoidea</taxon>
        <taxon>Culicidae</taxon>
        <taxon>Anophelinae</taxon>
        <taxon>Anopheles</taxon>
    </lineage>
</organism>
<dbReference type="EMBL" id="ATLV01024612">
    <property type="status" value="NOT_ANNOTATED_CDS"/>
    <property type="molecule type" value="Genomic_DNA"/>
</dbReference>
<dbReference type="Proteomes" id="UP000030765">
    <property type="component" value="Unassembled WGS sequence"/>
</dbReference>
<evidence type="ECO:0000256" key="1">
    <source>
        <dbReference type="SAM" id="MobiDB-lite"/>
    </source>
</evidence>
<keyword evidence="4" id="KW-1185">Reference proteome</keyword>
<dbReference type="AlphaFoldDB" id="A0A084WNJ1"/>
<dbReference type="EnsemblMetazoa" id="ASIC019937-RA">
    <property type="protein sequence ID" value="ASIC019937-PA"/>
    <property type="gene ID" value="ASIC019937"/>
</dbReference>
<evidence type="ECO:0000313" key="4">
    <source>
        <dbReference type="Proteomes" id="UP000030765"/>
    </source>
</evidence>
<evidence type="ECO:0000313" key="2">
    <source>
        <dbReference type="EMBL" id="KFB51785.1"/>
    </source>
</evidence>
<protein>
    <submittedName>
        <fullName evidence="2 3">Transposase</fullName>
    </submittedName>
</protein>
<dbReference type="EMBL" id="KE525353">
    <property type="protein sequence ID" value="KFB51785.1"/>
    <property type="molecule type" value="Genomic_DNA"/>
</dbReference>
<feature type="region of interest" description="Disordered" evidence="1">
    <location>
        <begin position="1"/>
        <end position="50"/>
    </location>
</feature>
<sequence>MATTRDIAPRSGRQKRPAHRLTSDRCALQKRAPDRGSGRTAQEEEEDDRRCQAMTECKPFSKAHGLELPEWSAGQLRKDWHTVFTRPVSTGAHTPRHFTKASGVNLLSPDDTACGNGRSQWRLVVPAVTTFSCR</sequence>
<reference evidence="3" key="2">
    <citation type="submission" date="2020-05" db="UniProtKB">
        <authorList>
            <consortium name="EnsemblMetazoa"/>
        </authorList>
    </citation>
    <scope>IDENTIFICATION</scope>
</reference>
<reference evidence="2 4" key="1">
    <citation type="journal article" date="2014" name="BMC Genomics">
        <title>Genome sequence of Anopheles sinensis provides insight into genetics basis of mosquito competence for malaria parasites.</title>
        <authorList>
            <person name="Zhou D."/>
            <person name="Zhang D."/>
            <person name="Ding G."/>
            <person name="Shi L."/>
            <person name="Hou Q."/>
            <person name="Ye Y."/>
            <person name="Xu Y."/>
            <person name="Zhou H."/>
            <person name="Xiong C."/>
            <person name="Li S."/>
            <person name="Yu J."/>
            <person name="Hong S."/>
            <person name="Yu X."/>
            <person name="Zou P."/>
            <person name="Chen C."/>
            <person name="Chang X."/>
            <person name="Wang W."/>
            <person name="Lv Y."/>
            <person name="Sun Y."/>
            <person name="Ma L."/>
            <person name="Shen B."/>
            <person name="Zhu C."/>
        </authorList>
    </citation>
    <scope>NUCLEOTIDE SEQUENCE [LARGE SCALE GENOMIC DNA]</scope>
</reference>
<dbReference type="VEuPathDB" id="VectorBase:ASIC019937"/>
<proteinExistence type="predicted"/>
<name>A0A084WNJ1_ANOSI</name>
<gene>
    <name evidence="2" type="ORF">ZHAS_00019937</name>
</gene>
<evidence type="ECO:0000313" key="3">
    <source>
        <dbReference type="EnsemblMetazoa" id="ASIC019937-PA"/>
    </source>
</evidence>
<accession>A0A084WNJ1</accession>